<feature type="transmembrane region" description="Helical" evidence="5">
    <location>
        <begin position="111"/>
        <end position="140"/>
    </location>
</feature>
<reference evidence="8" key="1">
    <citation type="journal article" date="2019" name="Int. J. Syst. Evol. Microbiol.">
        <title>The Global Catalogue of Microorganisms (GCM) 10K type strain sequencing project: providing services to taxonomists for standard genome sequencing and annotation.</title>
        <authorList>
            <consortium name="The Broad Institute Genomics Platform"/>
            <consortium name="The Broad Institute Genome Sequencing Center for Infectious Disease"/>
            <person name="Wu L."/>
            <person name="Ma J."/>
        </authorList>
    </citation>
    <scope>NUCLEOTIDE SEQUENCE [LARGE SCALE GENOMIC DNA]</scope>
    <source>
        <strain evidence="8">JCM 16673</strain>
    </source>
</reference>
<feature type="transmembrane region" description="Helical" evidence="5">
    <location>
        <begin position="176"/>
        <end position="198"/>
    </location>
</feature>
<feature type="transmembrane region" description="Helical" evidence="5">
    <location>
        <begin position="75"/>
        <end position="99"/>
    </location>
</feature>
<feature type="transmembrane region" description="Helical" evidence="5">
    <location>
        <begin position="269"/>
        <end position="292"/>
    </location>
</feature>
<evidence type="ECO:0000259" key="6">
    <source>
        <dbReference type="Pfam" id="PF01699"/>
    </source>
</evidence>
<keyword evidence="2 5" id="KW-0812">Transmembrane</keyword>
<feature type="domain" description="Sodium/calcium exchanger membrane region" evidence="6">
    <location>
        <begin position="2"/>
        <end position="142"/>
    </location>
</feature>
<dbReference type="PANTHER" id="PTHR10846:SF8">
    <property type="entry name" value="INNER MEMBRANE PROTEIN YRBG"/>
    <property type="match status" value="1"/>
</dbReference>
<dbReference type="NCBIfam" id="TIGR00367">
    <property type="entry name" value="calcium/sodium antiporter"/>
    <property type="match status" value="1"/>
</dbReference>
<dbReference type="PANTHER" id="PTHR10846">
    <property type="entry name" value="SODIUM/POTASSIUM/CALCIUM EXCHANGER"/>
    <property type="match status" value="1"/>
</dbReference>
<dbReference type="Proteomes" id="UP001501353">
    <property type="component" value="Unassembled WGS sequence"/>
</dbReference>
<evidence type="ECO:0000256" key="3">
    <source>
        <dbReference type="ARBA" id="ARBA00022989"/>
    </source>
</evidence>
<organism evidence="7 8">
    <name type="scientific">Actimicrobium antarcticum</name>
    <dbReference type="NCBI Taxonomy" id="1051899"/>
    <lineage>
        <taxon>Bacteria</taxon>
        <taxon>Pseudomonadati</taxon>
        <taxon>Pseudomonadota</taxon>
        <taxon>Betaproteobacteria</taxon>
        <taxon>Burkholderiales</taxon>
        <taxon>Oxalobacteraceae</taxon>
        <taxon>Actimicrobium</taxon>
    </lineage>
</organism>
<keyword evidence="8" id="KW-1185">Reference proteome</keyword>
<comment type="caution">
    <text evidence="7">The sequence shown here is derived from an EMBL/GenBank/DDBJ whole genome shotgun (WGS) entry which is preliminary data.</text>
</comment>
<evidence type="ECO:0000256" key="2">
    <source>
        <dbReference type="ARBA" id="ARBA00022692"/>
    </source>
</evidence>
<evidence type="ECO:0000313" key="7">
    <source>
        <dbReference type="EMBL" id="GAA4018658.1"/>
    </source>
</evidence>
<feature type="domain" description="Sodium/calcium exchanger membrane region" evidence="6">
    <location>
        <begin position="176"/>
        <end position="318"/>
    </location>
</feature>
<feature type="transmembrane region" description="Helical" evidence="5">
    <location>
        <begin position="33"/>
        <end position="54"/>
    </location>
</feature>
<sequence length="359" mass="37952">MSFVMFAIGLVALIVGAQFLVRGASKLALSFGISPLVLGLTVVAFGTSAPELAVSVRAAWGGQVDIAMGNVVGSNIFNILFILGVSALITPLVVAPQLIRQEVPVMLGASLLLFALALDGGIGRMDGALLFGLLVMYIVFLIRQSRAESKATQDEYAREFAAPVVDGWDRHWSMQLMLIAGGLVLLVLGSTWLVDAAVTFARALGLSEMVIGLTIVAFGTSLPEVATSLVAALRGDRDIAVGNVIGSNTFNILGVLGVSSLVAPAELPVAQAMLSFDMLVMIAVALACLPIFFTGHEISRWEGALFLGYYVVYMSFLLLAAQQHDAVATYGPVMLTVVLPLTALTLAVLAARHWRGRHR</sequence>
<evidence type="ECO:0000256" key="4">
    <source>
        <dbReference type="ARBA" id="ARBA00023136"/>
    </source>
</evidence>
<feature type="transmembrane region" description="Helical" evidence="5">
    <location>
        <begin position="240"/>
        <end position="263"/>
    </location>
</feature>
<evidence type="ECO:0000313" key="8">
    <source>
        <dbReference type="Proteomes" id="UP001501353"/>
    </source>
</evidence>
<comment type="subcellular location">
    <subcellularLocation>
        <location evidence="1">Membrane</location>
        <topology evidence="1">Multi-pass membrane protein</topology>
    </subcellularLocation>
</comment>
<protein>
    <submittedName>
        <fullName evidence="7">Calcium/sodium antiporter</fullName>
    </submittedName>
</protein>
<dbReference type="InterPro" id="IPR044880">
    <property type="entry name" value="NCX_ion-bd_dom_sf"/>
</dbReference>
<feature type="transmembrane region" description="Helical" evidence="5">
    <location>
        <begin position="327"/>
        <end position="351"/>
    </location>
</feature>
<dbReference type="InterPro" id="IPR004837">
    <property type="entry name" value="NaCa_Exmemb"/>
</dbReference>
<proteinExistence type="predicted"/>
<evidence type="ECO:0000256" key="5">
    <source>
        <dbReference type="SAM" id="Phobius"/>
    </source>
</evidence>
<keyword evidence="4 5" id="KW-0472">Membrane</keyword>
<evidence type="ECO:0000256" key="1">
    <source>
        <dbReference type="ARBA" id="ARBA00004141"/>
    </source>
</evidence>
<gene>
    <name evidence="7" type="ORF">GCM10022212_13250</name>
</gene>
<dbReference type="Gene3D" id="6.10.280.80">
    <property type="entry name" value="NCX, peripheral helical region"/>
    <property type="match status" value="1"/>
</dbReference>
<dbReference type="InterPro" id="IPR004481">
    <property type="entry name" value="K/Na/Ca-exchanger"/>
</dbReference>
<feature type="transmembrane region" description="Helical" evidence="5">
    <location>
        <begin position="210"/>
        <end position="233"/>
    </location>
</feature>
<dbReference type="Gene3D" id="1.20.1420.30">
    <property type="entry name" value="NCX, central ion-binding region"/>
    <property type="match status" value="2"/>
</dbReference>
<accession>A0ABP7SZ45</accession>
<dbReference type="Pfam" id="PF01699">
    <property type="entry name" value="Na_Ca_ex"/>
    <property type="match status" value="2"/>
</dbReference>
<dbReference type="EMBL" id="BAAAZE010000007">
    <property type="protein sequence ID" value="GAA4018658.1"/>
    <property type="molecule type" value="Genomic_DNA"/>
</dbReference>
<feature type="transmembrane region" description="Helical" evidence="5">
    <location>
        <begin position="304"/>
        <end position="321"/>
    </location>
</feature>
<keyword evidence="3 5" id="KW-1133">Transmembrane helix</keyword>
<dbReference type="RefSeq" id="WP_344762487.1">
    <property type="nucleotide sequence ID" value="NZ_BAAAZE010000007.1"/>
</dbReference>
<name>A0ABP7SZ45_9BURK</name>